<evidence type="ECO:0000313" key="3">
    <source>
        <dbReference type="Proteomes" id="UP001195483"/>
    </source>
</evidence>
<dbReference type="EMBL" id="JAEAOA010002342">
    <property type="protein sequence ID" value="KAK3593945.1"/>
    <property type="molecule type" value="Genomic_DNA"/>
</dbReference>
<reference evidence="2" key="2">
    <citation type="journal article" date="2021" name="Genome Biol. Evol.">
        <title>Developing a high-quality reference genome for a parasitic bivalve with doubly uniparental inheritance (Bivalvia: Unionida).</title>
        <authorList>
            <person name="Smith C.H."/>
        </authorList>
    </citation>
    <scope>NUCLEOTIDE SEQUENCE</scope>
    <source>
        <strain evidence="2">CHS0354</strain>
        <tissue evidence="2">Mantle</tissue>
    </source>
</reference>
<reference evidence="2" key="3">
    <citation type="submission" date="2023-05" db="EMBL/GenBank/DDBJ databases">
        <authorList>
            <person name="Smith C.H."/>
        </authorList>
    </citation>
    <scope>NUCLEOTIDE SEQUENCE</scope>
    <source>
        <strain evidence="2">CHS0354</strain>
        <tissue evidence="2">Mantle</tissue>
    </source>
</reference>
<feature type="compositionally biased region" description="Low complexity" evidence="1">
    <location>
        <begin position="50"/>
        <end position="61"/>
    </location>
</feature>
<comment type="caution">
    <text evidence="2">The sequence shown here is derived from an EMBL/GenBank/DDBJ whole genome shotgun (WGS) entry which is preliminary data.</text>
</comment>
<protein>
    <submittedName>
        <fullName evidence="2">Uncharacterized protein</fullName>
    </submittedName>
</protein>
<sequence length="480" mass="55681">MAIYKEQEQSLTLSSLILLQIHRINIKNQIRTKRTRRIIERKKDNSFLQTTKSISSSTTSIRPNTELSNQTPKQFSPTTPLNHSPPTNQSIQPQPPATEITDMETAIRHILTNNNNATKKRKRILQTNLNSTTPNEKTKKLRSNPTTAQNITFIQKYQYPIPQPGPSTLQTEVPTAENPKLISCNFFDNLLLRQAINKHTQDYEIIQAHPKGKRTTKRRHIPSTQQYTTNFKEIETTTHPNRLPTQPKSTPINNQDNCSQNTYHTPSEPKLGPFSTFNDHHFQLLQPDTQHPATDNPLELLIAQQIYNQYTLDYEEKQLLPKGKAHRPKTRQPDTDHHPIYSDLLLPTSHLMNDATTNRNRSSIDIQTAAKLTELPIQQPRSTFAYNTNKTRPQIDNFITTIRQEMQHCDPQEYQEDYHHPLQRHTQSTQQNRIEQNHYHPHYLTLFLQSKNRKLQTFPTSRILHSLHSVKSGYNAMHLG</sequence>
<dbReference type="Proteomes" id="UP001195483">
    <property type="component" value="Unassembled WGS sequence"/>
</dbReference>
<proteinExistence type="predicted"/>
<evidence type="ECO:0000256" key="1">
    <source>
        <dbReference type="SAM" id="MobiDB-lite"/>
    </source>
</evidence>
<feature type="region of interest" description="Disordered" evidence="1">
    <location>
        <begin position="42"/>
        <end position="95"/>
    </location>
</feature>
<accession>A0AAE0SL50</accession>
<keyword evidence="3" id="KW-1185">Reference proteome</keyword>
<reference evidence="2" key="1">
    <citation type="journal article" date="2021" name="Genome Biol. Evol.">
        <title>A High-Quality Reference Genome for a Parasitic Bivalve with Doubly Uniparental Inheritance (Bivalvia: Unionida).</title>
        <authorList>
            <person name="Smith C.H."/>
        </authorList>
    </citation>
    <scope>NUCLEOTIDE SEQUENCE</scope>
    <source>
        <strain evidence="2">CHS0354</strain>
    </source>
</reference>
<evidence type="ECO:0000313" key="2">
    <source>
        <dbReference type="EMBL" id="KAK3593945.1"/>
    </source>
</evidence>
<name>A0AAE0SL50_9BIVA</name>
<organism evidence="2 3">
    <name type="scientific">Potamilus streckersoni</name>
    <dbReference type="NCBI Taxonomy" id="2493646"/>
    <lineage>
        <taxon>Eukaryota</taxon>
        <taxon>Metazoa</taxon>
        <taxon>Spiralia</taxon>
        <taxon>Lophotrochozoa</taxon>
        <taxon>Mollusca</taxon>
        <taxon>Bivalvia</taxon>
        <taxon>Autobranchia</taxon>
        <taxon>Heteroconchia</taxon>
        <taxon>Palaeoheterodonta</taxon>
        <taxon>Unionida</taxon>
        <taxon>Unionoidea</taxon>
        <taxon>Unionidae</taxon>
        <taxon>Ambleminae</taxon>
        <taxon>Lampsilini</taxon>
        <taxon>Potamilus</taxon>
    </lineage>
</organism>
<gene>
    <name evidence="2" type="ORF">CHS0354_040679</name>
</gene>
<dbReference type="AlphaFoldDB" id="A0AAE0SL50"/>
<feature type="compositionally biased region" description="Polar residues" evidence="1">
    <location>
        <begin position="62"/>
        <end position="92"/>
    </location>
</feature>